<dbReference type="InterPro" id="IPR011711">
    <property type="entry name" value="GntR_C"/>
</dbReference>
<dbReference type="Pfam" id="PF00392">
    <property type="entry name" value="GntR"/>
    <property type="match status" value="1"/>
</dbReference>
<dbReference type="PANTHER" id="PTHR43537">
    <property type="entry name" value="TRANSCRIPTIONAL REGULATOR, GNTR FAMILY"/>
    <property type="match status" value="1"/>
</dbReference>
<keyword evidence="3" id="KW-0804">Transcription</keyword>
<dbReference type="Proteomes" id="UP000275356">
    <property type="component" value="Unassembled WGS sequence"/>
</dbReference>
<evidence type="ECO:0000256" key="3">
    <source>
        <dbReference type="ARBA" id="ARBA00023163"/>
    </source>
</evidence>
<dbReference type="AlphaFoldDB" id="A0A3N2DAZ5"/>
<evidence type="ECO:0000313" key="5">
    <source>
        <dbReference type="EMBL" id="ROR96882.1"/>
    </source>
</evidence>
<dbReference type="InterPro" id="IPR008920">
    <property type="entry name" value="TF_FadR/GntR_C"/>
</dbReference>
<dbReference type="PROSITE" id="PS50949">
    <property type="entry name" value="HTH_GNTR"/>
    <property type="match status" value="1"/>
</dbReference>
<evidence type="ECO:0000259" key="4">
    <source>
        <dbReference type="PROSITE" id="PS50949"/>
    </source>
</evidence>
<evidence type="ECO:0000313" key="6">
    <source>
        <dbReference type="Proteomes" id="UP000275356"/>
    </source>
</evidence>
<dbReference type="SUPFAM" id="SSF48008">
    <property type="entry name" value="GntR ligand-binding domain-like"/>
    <property type="match status" value="1"/>
</dbReference>
<dbReference type="OrthoDB" id="4164516at2"/>
<gene>
    <name evidence="5" type="ORF">EDD28_1474</name>
</gene>
<keyword evidence="2" id="KW-0238">DNA-binding</keyword>
<dbReference type="InterPro" id="IPR000524">
    <property type="entry name" value="Tscrpt_reg_HTH_GntR"/>
</dbReference>
<dbReference type="InterPro" id="IPR036390">
    <property type="entry name" value="WH_DNA-bd_sf"/>
</dbReference>
<keyword evidence="6" id="KW-1185">Reference proteome</keyword>
<evidence type="ECO:0000256" key="2">
    <source>
        <dbReference type="ARBA" id="ARBA00023125"/>
    </source>
</evidence>
<dbReference type="Gene3D" id="1.20.120.530">
    <property type="entry name" value="GntR ligand-binding domain-like"/>
    <property type="match status" value="1"/>
</dbReference>
<dbReference type="EMBL" id="RKHQ01000001">
    <property type="protein sequence ID" value="ROR96882.1"/>
    <property type="molecule type" value="Genomic_DNA"/>
</dbReference>
<dbReference type="SUPFAM" id="SSF46785">
    <property type="entry name" value="Winged helix' DNA-binding domain"/>
    <property type="match status" value="1"/>
</dbReference>
<evidence type="ECO:0000256" key="1">
    <source>
        <dbReference type="ARBA" id="ARBA00023015"/>
    </source>
</evidence>
<dbReference type="SMART" id="SM00345">
    <property type="entry name" value="HTH_GNTR"/>
    <property type="match status" value="1"/>
</dbReference>
<dbReference type="RefSeq" id="WP_123739001.1">
    <property type="nucleotide sequence ID" value="NZ_CALFQU010000029.1"/>
</dbReference>
<protein>
    <submittedName>
        <fullName evidence="5">GntR family transcriptional regulator</fullName>
    </submittedName>
</protein>
<feature type="domain" description="HTH gntR-type" evidence="4">
    <location>
        <begin position="14"/>
        <end position="82"/>
    </location>
</feature>
<reference evidence="5 6" key="1">
    <citation type="submission" date="2018-11" db="EMBL/GenBank/DDBJ databases">
        <title>Sequencing the genomes of 1000 actinobacteria strains.</title>
        <authorList>
            <person name="Klenk H.-P."/>
        </authorList>
    </citation>
    <scope>NUCLEOTIDE SEQUENCE [LARGE SCALE GENOMIC DNA]</scope>
    <source>
        <strain evidence="5 6">DSM 13521</strain>
    </source>
</reference>
<organism evidence="5 6">
    <name type="scientific">Salana multivorans</name>
    <dbReference type="NCBI Taxonomy" id="120377"/>
    <lineage>
        <taxon>Bacteria</taxon>
        <taxon>Bacillati</taxon>
        <taxon>Actinomycetota</taxon>
        <taxon>Actinomycetes</taxon>
        <taxon>Micrococcales</taxon>
        <taxon>Beutenbergiaceae</taxon>
        <taxon>Salana</taxon>
    </lineage>
</organism>
<sequence>MVEPAGTRSGYAMRGRQAIVIEAVGRSIVSGEVAVGEVLPREAELVERFGLSRTSVREAMRVLAAKGLVDIRQKVGTRVRPQELWNVFDTDILRWHNEAGLGAEIMRDLVEVRQIMEPAAARLAAGRATIADHHRMAKALAAMTASTEDPDDYASADVEFHLAVYAASHNSLLRQFGSVVADFMKLTFTVQQHTTMDPGELAADAASHATVYRAIDRGNGEQAEEAMLTVVLDGKNALVRALGGADGGPVGASGG</sequence>
<dbReference type="Gene3D" id="1.10.10.10">
    <property type="entry name" value="Winged helix-like DNA-binding domain superfamily/Winged helix DNA-binding domain"/>
    <property type="match status" value="1"/>
</dbReference>
<dbReference type="SMART" id="SM00895">
    <property type="entry name" value="FCD"/>
    <property type="match status" value="1"/>
</dbReference>
<proteinExistence type="predicted"/>
<dbReference type="PANTHER" id="PTHR43537:SF44">
    <property type="entry name" value="GNTR FAMILY REGULATORY PROTEIN"/>
    <property type="match status" value="1"/>
</dbReference>
<accession>A0A3N2DAZ5</accession>
<keyword evidence="1" id="KW-0805">Transcription regulation</keyword>
<dbReference type="Pfam" id="PF07729">
    <property type="entry name" value="FCD"/>
    <property type="match status" value="1"/>
</dbReference>
<name>A0A3N2DAZ5_9MICO</name>
<dbReference type="InterPro" id="IPR036388">
    <property type="entry name" value="WH-like_DNA-bd_sf"/>
</dbReference>
<comment type="caution">
    <text evidence="5">The sequence shown here is derived from an EMBL/GenBank/DDBJ whole genome shotgun (WGS) entry which is preliminary data.</text>
</comment>
<dbReference type="GO" id="GO:0003677">
    <property type="term" value="F:DNA binding"/>
    <property type="evidence" value="ECO:0007669"/>
    <property type="project" value="UniProtKB-KW"/>
</dbReference>
<dbReference type="CDD" id="cd07377">
    <property type="entry name" value="WHTH_GntR"/>
    <property type="match status" value="1"/>
</dbReference>
<dbReference type="PRINTS" id="PR00035">
    <property type="entry name" value="HTHGNTR"/>
</dbReference>
<dbReference type="GO" id="GO:0003700">
    <property type="term" value="F:DNA-binding transcription factor activity"/>
    <property type="evidence" value="ECO:0007669"/>
    <property type="project" value="InterPro"/>
</dbReference>